<organism evidence="1 2">
    <name type="scientific">Potamilus streckersoni</name>
    <dbReference type="NCBI Taxonomy" id="2493646"/>
    <lineage>
        <taxon>Eukaryota</taxon>
        <taxon>Metazoa</taxon>
        <taxon>Spiralia</taxon>
        <taxon>Lophotrochozoa</taxon>
        <taxon>Mollusca</taxon>
        <taxon>Bivalvia</taxon>
        <taxon>Autobranchia</taxon>
        <taxon>Heteroconchia</taxon>
        <taxon>Palaeoheterodonta</taxon>
        <taxon>Unionida</taxon>
        <taxon>Unionoidea</taxon>
        <taxon>Unionidae</taxon>
        <taxon>Ambleminae</taxon>
        <taxon>Lampsilini</taxon>
        <taxon>Potamilus</taxon>
    </lineage>
</organism>
<dbReference type="Proteomes" id="UP001195483">
    <property type="component" value="Unassembled WGS sequence"/>
</dbReference>
<dbReference type="EMBL" id="JAEAOA010002192">
    <property type="protein sequence ID" value="KAK3577163.1"/>
    <property type="molecule type" value="Genomic_DNA"/>
</dbReference>
<comment type="caution">
    <text evidence="1">The sequence shown here is derived from an EMBL/GenBank/DDBJ whole genome shotgun (WGS) entry which is preliminary data.</text>
</comment>
<accession>A0AAE0RP57</accession>
<sequence>MEFKGSNENWIKIQDKSRIIGIRTGSLKKRKDGEIQRLGKEWWKTRGHEECIRNRKGRFRESKNSRGIENDRSHPIVTILAC</sequence>
<reference evidence="1" key="1">
    <citation type="journal article" date="2021" name="Genome Biol. Evol.">
        <title>A High-Quality Reference Genome for a Parasitic Bivalve with Doubly Uniparental Inheritance (Bivalvia: Unionida).</title>
        <authorList>
            <person name="Smith C.H."/>
        </authorList>
    </citation>
    <scope>NUCLEOTIDE SEQUENCE</scope>
    <source>
        <strain evidence="1">CHS0354</strain>
    </source>
</reference>
<reference evidence="1" key="2">
    <citation type="journal article" date="2021" name="Genome Biol. Evol.">
        <title>Developing a high-quality reference genome for a parasitic bivalve with doubly uniparental inheritance (Bivalvia: Unionida).</title>
        <authorList>
            <person name="Smith C.H."/>
        </authorList>
    </citation>
    <scope>NUCLEOTIDE SEQUENCE</scope>
    <source>
        <strain evidence="1">CHS0354</strain>
        <tissue evidence="1">Mantle</tissue>
    </source>
</reference>
<reference evidence="1" key="3">
    <citation type="submission" date="2023-05" db="EMBL/GenBank/DDBJ databases">
        <authorList>
            <person name="Smith C.H."/>
        </authorList>
    </citation>
    <scope>NUCLEOTIDE SEQUENCE</scope>
    <source>
        <strain evidence="1">CHS0354</strain>
        <tissue evidence="1">Mantle</tissue>
    </source>
</reference>
<gene>
    <name evidence="1" type="ORF">CHS0354_037499</name>
</gene>
<proteinExistence type="predicted"/>
<evidence type="ECO:0000313" key="2">
    <source>
        <dbReference type="Proteomes" id="UP001195483"/>
    </source>
</evidence>
<name>A0AAE0RP57_9BIVA</name>
<dbReference type="AlphaFoldDB" id="A0AAE0RP57"/>
<evidence type="ECO:0000313" key="1">
    <source>
        <dbReference type="EMBL" id="KAK3577163.1"/>
    </source>
</evidence>
<protein>
    <submittedName>
        <fullName evidence="1">Uncharacterized protein</fullName>
    </submittedName>
</protein>
<keyword evidence="2" id="KW-1185">Reference proteome</keyword>